<feature type="compositionally biased region" description="Acidic residues" evidence="1">
    <location>
        <begin position="52"/>
        <end position="63"/>
    </location>
</feature>
<organism evidence="2 3">
    <name type="scientific">Parelaphostrongylus tenuis</name>
    <name type="common">Meningeal worm</name>
    <dbReference type="NCBI Taxonomy" id="148309"/>
    <lineage>
        <taxon>Eukaryota</taxon>
        <taxon>Metazoa</taxon>
        <taxon>Ecdysozoa</taxon>
        <taxon>Nematoda</taxon>
        <taxon>Chromadorea</taxon>
        <taxon>Rhabditida</taxon>
        <taxon>Rhabditina</taxon>
        <taxon>Rhabditomorpha</taxon>
        <taxon>Strongyloidea</taxon>
        <taxon>Metastrongylidae</taxon>
        <taxon>Parelaphostrongylus</taxon>
    </lineage>
</organism>
<dbReference type="AlphaFoldDB" id="A0AAD5QYJ8"/>
<dbReference type="Proteomes" id="UP001196413">
    <property type="component" value="Unassembled WGS sequence"/>
</dbReference>
<sequence length="63" mass="6641">MLPLEIVLNMVDAQLKSAATSDSAEAESSNSPSMSAAYPVTAVDNPMRLSSSEEDNVVETLPE</sequence>
<reference evidence="2" key="1">
    <citation type="submission" date="2021-06" db="EMBL/GenBank/DDBJ databases">
        <title>Parelaphostrongylus tenuis whole genome reference sequence.</title>
        <authorList>
            <person name="Garwood T.J."/>
            <person name="Larsen P.A."/>
            <person name="Fountain-Jones N.M."/>
            <person name="Garbe J.R."/>
            <person name="Macchietto M.G."/>
            <person name="Kania S.A."/>
            <person name="Gerhold R.W."/>
            <person name="Richards J.E."/>
            <person name="Wolf T.M."/>
        </authorList>
    </citation>
    <scope>NUCLEOTIDE SEQUENCE</scope>
    <source>
        <strain evidence="2">MNPRO001-30</strain>
        <tissue evidence="2">Meninges</tissue>
    </source>
</reference>
<evidence type="ECO:0000313" key="2">
    <source>
        <dbReference type="EMBL" id="KAJ1366227.1"/>
    </source>
</evidence>
<evidence type="ECO:0000313" key="3">
    <source>
        <dbReference type="Proteomes" id="UP001196413"/>
    </source>
</evidence>
<feature type="region of interest" description="Disordered" evidence="1">
    <location>
        <begin position="18"/>
        <end position="63"/>
    </location>
</feature>
<proteinExistence type="predicted"/>
<gene>
    <name evidence="2" type="ORF">KIN20_026836</name>
</gene>
<evidence type="ECO:0000256" key="1">
    <source>
        <dbReference type="SAM" id="MobiDB-lite"/>
    </source>
</evidence>
<name>A0AAD5QYJ8_PARTN</name>
<dbReference type="EMBL" id="JAHQIW010005493">
    <property type="protein sequence ID" value="KAJ1366227.1"/>
    <property type="molecule type" value="Genomic_DNA"/>
</dbReference>
<comment type="caution">
    <text evidence="2">The sequence shown here is derived from an EMBL/GenBank/DDBJ whole genome shotgun (WGS) entry which is preliminary data.</text>
</comment>
<feature type="compositionally biased region" description="Low complexity" evidence="1">
    <location>
        <begin position="18"/>
        <end position="37"/>
    </location>
</feature>
<protein>
    <submittedName>
        <fullName evidence="2">Uncharacterized protein</fullName>
    </submittedName>
</protein>
<accession>A0AAD5QYJ8</accession>
<keyword evidence="3" id="KW-1185">Reference proteome</keyword>